<evidence type="ECO:0000313" key="1">
    <source>
        <dbReference type="EMBL" id="VCW85404.1"/>
    </source>
</evidence>
<name>A0A9X9LT13_GULGU</name>
<reference evidence="1 2" key="1">
    <citation type="submission" date="2018-10" db="EMBL/GenBank/DDBJ databases">
        <authorList>
            <person name="Ekblom R."/>
            <person name="Jareborg N."/>
        </authorList>
    </citation>
    <scope>NUCLEOTIDE SEQUENCE [LARGE SCALE GENOMIC DNA]</scope>
    <source>
        <tissue evidence="1">Muscle</tissue>
    </source>
</reference>
<dbReference type="Proteomes" id="UP000269945">
    <property type="component" value="Unassembled WGS sequence"/>
</dbReference>
<accession>A0A9X9LT13</accession>
<gene>
    <name evidence="1" type="ORF">BN2614_LOCUS5</name>
</gene>
<dbReference type="EMBL" id="CYRY02015326">
    <property type="protein sequence ID" value="VCW85404.1"/>
    <property type="molecule type" value="Genomic_DNA"/>
</dbReference>
<protein>
    <submittedName>
        <fullName evidence="1">Uncharacterized protein</fullName>
    </submittedName>
</protein>
<evidence type="ECO:0000313" key="2">
    <source>
        <dbReference type="Proteomes" id="UP000269945"/>
    </source>
</evidence>
<organism evidence="1 2">
    <name type="scientific">Gulo gulo</name>
    <name type="common">Wolverine</name>
    <name type="synonym">Gluton</name>
    <dbReference type="NCBI Taxonomy" id="48420"/>
    <lineage>
        <taxon>Eukaryota</taxon>
        <taxon>Metazoa</taxon>
        <taxon>Chordata</taxon>
        <taxon>Craniata</taxon>
        <taxon>Vertebrata</taxon>
        <taxon>Euteleostomi</taxon>
        <taxon>Mammalia</taxon>
        <taxon>Eutheria</taxon>
        <taxon>Laurasiatheria</taxon>
        <taxon>Carnivora</taxon>
        <taxon>Caniformia</taxon>
        <taxon>Musteloidea</taxon>
        <taxon>Mustelidae</taxon>
        <taxon>Guloninae</taxon>
        <taxon>Gulo</taxon>
    </lineage>
</organism>
<dbReference type="AlphaFoldDB" id="A0A9X9LT13"/>
<keyword evidence="2" id="KW-1185">Reference proteome</keyword>
<proteinExistence type="predicted"/>
<sequence length="51" mass="6029">IKATIQENIPQYYTASLSNKLLMKKIYSRKFTKNTKYKCCVTSKKHMLVSR</sequence>
<comment type="caution">
    <text evidence="1">The sequence shown here is derived from an EMBL/GenBank/DDBJ whole genome shotgun (WGS) entry which is preliminary data.</text>
</comment>
<feature type="non-terminal residue" evidence="1">
    <location>
        <position position="1"/>
    </location>
</feature>